<dbReference type="EMBL" id="JACHGR010000010">
    <property type="protein sequence ID" value="MBB6056807.1"/>
    <property type="molecule type" value="Genomic_DNA"/>
</dbReference>
<organism evidence="3 4">
    <name type="scientific">Tolumonas osonensis</name>
    <dbReference type="NCBI Taxonomy" id="675874"/>
    <lineage>
        <taxon>Bacteria</taxon>
        <taxon>Pseudomonadati</taxon>
        <taxon>Pseudomonadota</taxon>
        <taxon>Gammaproteobacteria</taxon>
        <taxon>Aeromonadales</taxon>
        <taxon>Aeromonadaceae</taxon>
        <taxon>Tolumonas</taxon>
    </lineage>
</organism>
<proteinExistence type="predicted"/>
<dbReference type="Pfam" id="PF09850">
    <property type="entry name" value="DotU"/>
    <property type="match status" value="1"/>
</dbReference>
<accession>A0A841GGV3</accession>
<evidence type="ECO:0000259" key="2">
    <source>
        <dbReference type="Pfam" id="PF09850"/>
    </source>
</evidence>
<feature type="domain" description="Type IV / VI secretion system DotU" evidence="2">
    <location>
        <begin position="62"/>
        <end position="263"/>
    </location>
</feature>
<dbReference type="Proteomes" id="UP000585721">
    <property type="component" value="Unassembled WGS sequence"/>
</dbReference>
<dbReference type="InterPro" id="IPR017732">
    <property type="entry name" value="T4/T6SS_DotU"/>
</dbReference>
<protein>
    <submittedName>
        <fullName evidence="3">Type VI secretion system protein ImpK</fullName>
    </submittedName>
</protein>
<gene>
    <name evidence="3" type="ORF">HNR75_002754</name>
</gene>
<evidence type="ECO:0000256" key="1">
    <source>
        <dbReference type="SAM" id="Phobius"/>
    </source>
</evidence>
<reference evidence="3 4" key="1">
    <citation type="submission" date="2020-08" db="EMBL/GenBank/DDBJ databases">
        <title>Genomic Encyclopedia of Type Strains, Phase IV (KMG-IV): sequencing the most valuable type-strain genomes for metagenomic binning, comparative biology and taxonomic classification.</title>
        <authorList>
            <person name="Goeker M."/>
        </authorList>
    </citation>
    <scope>NUCLEOTIDE SEQUENCE [LARGE SCALE GENOMIC DNA]</scope>
    <source>
        <strain evidence="3 4">DSM 22975</strain>
    </source>
</reference>
<dbReference type="AlphaFoldDB" id="A0A841GGV3"/>
<dbReference type="NCBIfam" id="NF038228">
    <property type="entry name" value="IcmH_DotU_IVB"/>
    <property type="match status" value="1"/>
</dbReference>
<name>A0A841GGV3_9GAMM</name>
<dbReference type="RefSeq" id="WP_188027528.1">
    <property type="nucleotide sequence ID" value="NZ_JACHGR010000010.1"/>
</dbReference>
<dbReference type="PANTHER" id="PTHR38033">
    <property type="entry name" value="MEMBRANE PROTEIN-RELATED"/>
    <property type="match status" value="1"/>
</dbReference>
<dbReference type="InterPro" id="IPR038522">
    <property type="entry name" value="T4/T6SS_DotU_sf"/>
</dbReference>
<feature type="transmembrane region" description="Helical" evidence="1">
    <location>
        <begin position="239"/>
        <end position="261"/>
    </location>
</feature>
<evidence type="ECO:0000313" key="4">
    <source>
        <dbReference type="Proteomes" id="UP000585721"/>
    </source>
</evidence>
<comment type="caution">
    <text evidence="3">The sequence shown here is derived from an EMBL/GenBank/DDBJ whole genome shotgun (WGS) entry which is preliminary data.</text>
</comment>
<dbReference type="NCBIfam" id="TIGR03349">
    <property type="entry name" value="IV_VI_DotU"/>
    <property type="match status" value="1"/>
</dbReference>
<keyword evidence="1" id="KW-0472">Membrane</keyword>
<dbReference type="PANTHER" id="PTHR38033:SF1">
    <property type="entry name" value="DOTU FAMILY TYPE IV_VI SECRETION SYSTEM PROTEIN"/>
    <property type="match status" value="1"/>
</dbReference>
<keyword evidence="4" id="KW-1185">Reference proteome</keyword>
<keyword evidence="1" id="KW-1133">Transmembrane helix</keyword>
<keyword evidence="1" id="KW-0812">Transmembrane</keyword>
<sequence length="288" mass="32500">MAMANTEHTVFLGHRETDDEEIIVPLPKAKTNTSARYQQLDDRMIYAARLRDEKVLHIGINPLLAAASPLFQAIVEVAAEGYAAPAGLKDELVKRIKDFEFMALSQGCDNTEIIASRYVLCTALDEAITTKPWSARLDWTKNSLLIIFHNETSGGEKLFQLLDKLSRNPARHINVLELVYVCLSLGYEGKYRVLQRGLSELDAIRNSLYQQIRMIRGEQQKDLAINWQSVTPGRQKLPLYVPVWLIVMMALCCLGLVYAGFDYVLDQQTHVVTSLYQEAAQEQGNNAQ</sequence>
<dbReference type="Gene3D" id="1.25.40.590">
    <property type="entry name" value="Type IV / VI secretion system, DotU"/>
    <property type="match status" value="1"/>
</dbReference>
<evidence type="ECO:0000313" key="3">
    <source>
        <dbReference type="EMBL" id="MBB6056807.1"/>
    </source>
</evidence>